<gene>
    <name evidence="1" type="ORF">OCBIM_22016938mg</name>
</gene>
<accession>A0A0L8FJV7</accession>
<dbReference type="AlphaFoldDB" id="A0A0L8FJV7"/>
<sequence length="81" mass="8913">MKIPSDLTNHYQKNVSTTVHQVISSGSLPPTVTNFIVTTPQTSTIYFIPKIHKQDNPGHPIVSACNCPTELSTSTNFYPLL</sequence>
<dbReference type="EMBL" id="KQ430098">
    <property type="protein sequence ID" value="KOF64680.1"/>
    <property type="molecule type" value="Genomic_DNA"/>
</dbReference>
<proteinExistence type="predicted"/>
<organism evidence="1">
    <name type="scientific">Octopus bimaculoides</name>
    <name type="common">California two-spotted octopus</name>
    <dbReference type="NCBI Taxonomy" id="37653"/>
    <lineage>
        <taxon>Eukaryota</taxon>
        <taxon>Metazoa</taxon>
        <taxon>Spiralia</taxon>
        <taxon>Lophotrochozoa</taxon>
        <taxon>Mollusca</taxon>
        <taxon>Cephalopoda</taxon>
        <taxon>Coleoidea</taxon>
        <taxon>Octopodiformes</taxon>
        <taxon>Octopoda</taxon>
        <taxon>Incirrata</taxon>
        <taxon>Octopodidae</taxon>
        <taxon>Octopus</taxon>
    </lineage>
</organism>
<evidence type="ECO:0000313" key="1">
    <source>
        <dbReference type="EMBL" id="KOF64680.1"/>
    </source>
</evidence>
<protein>
    <submittedName>
        <fullName evidence="1">Uncharacterized protein</fullName>
    </submittedName>
</protein>
<name>A0A0L8FJV7_OCTBM</name>
<reference evidence="1" key="1">
    <citation type="submission" date="2015-07" db="EMBL/GenBank/DDBJ databases">
        <title>MeaNS - Measles Nucleotide Surveillance Program.</title>
        <authorList>
            <person name="Tran T."/>
            <person name="Druce J."/>
        </authorList>
    </citation>
    <scope>NUCLEOTIDE SEQUENCE</scope>
    <source>
        <strain evidence="1">UCB-OBI-ISO-001</strain>
        <tissue evidence="1">Gonad</tissue>
    </source>
</reference>
<dbReference type="STRING" id="37653.A0A0L8FJV7"/>